<evidence type="ECO:0000259" key="2">
    <source>
        <dbReference type="PROSITE" id="PS51674"/>
    </source>
</evidence>
<evidence type="ECO:0000313" key="3">
    <source>
        <dbReference type="EMBL" id="WUQ14118.1"/>
    </source>
</evidence>
<sequence length="190" mass="21286">MNRLHDLRAPDTAARAYHWRDDAACFGRAALFLPRKDYGPEYLASTLKAKRICENCPVRKACLDEAMATERADGEGGRAGVRGGLTPRERTARYSRQRRGIPEPATLLDQYLRRTEALDDGHVRWTVSTNNIAYLGRQYTPMQLAWALATRREPEGLLRTGCGLAGCVAAEHLTDAAMRRARSHTKRYAA</sequence>
<reference evidence="3" key="1">
    <citation type="submission" date="2022-10" db="EMBL/GenBank/DDBJ databases">
        <title>The complete genomes of actinobacterial strains from the NBC collection.</title>
        <authorList>
            <person name="Joergensen T.S."/>
            <person name="Alvarez Arevalo M."/>
            <person name="Sterndorff E.B."/>
            <person name="Faurdal D."/>
            <person name="Vuksanovic O."/>
            <person name="Mourched A.-S."/>
            <person name="Charusanti P."/>
            <person name="Shaw S."/>
            <person name="Blin K."/>
            <person name="Weber T."/>
        </authorList>
    </citation>
    <scope>NUCLEOTIDE SEQUENCE</scope>
    <source>
        <strain evidence="3">NBC_00248</strain>
    </source>
</reference>
<dbReference type="PROSITE" id="PS51674">
    <property type="entry name" value="4FE4S_WBL"/>
    <property type="match status" value="1"/>
</dbReference>
<evidence type="ECO:0000256" key="1">
    <source>
        <dbReference type="SAM" id="MobiDB-lite"/>
    </source>
</evidence>
<accession>A0ABZ1TE24</accession>
<proteinExistence type="predicted"/>
<dbReference type="EMBL" id="CP108090">
    <property type="protein sequence ID" value="WUQ14118.1"/>
    <property type="molecule type" value="Genomic_DNA"/>
</dbReference>
<evidence type="ECO:0000313" key="4">
    <source>
        <dbReference type="Proteomes" id="UP001432039"/>
    </source>
</evidence>
<name>A0ABZ1TE24_STRVG</name>
<dbReference type="RefSeq" id="WP_328962935.1">
    <property type="nucleotide sequence ID" value="NZ_CP108090.1"/>
</dbReference>
<gene>
    <name evidence="3" type="ORF">OG517_23325</name>
</gene>
<dbReference type="InterPro" id="IPR034768">
    <property type="entry name" value="4FE4S_WBL"/>
</dbReference>
<feature type="domain" description="4Fe-4S Wbl-type" evidence="2">
    <location>
        <begin position="24"/>
        <end position="92"/>
    </location>
</feature>
<protein>
    <submittedName>
        <fullName evidence="3">WhiB family transcriptional regulator</fullName>
    </submittedName>
</protein>
<feature type="region of interest" description="Disordered" evidence="1">
    <location>
        <begin position="73"/>
        <end position="96"/>
    </location>
</feature>
<keyword evidence="4" id="KW-1185">Reference proteome</keyword>
<dbReference type="Pfam" id="PF02467">
    <property type="entry name" value="Whib"/>
    <property type="match status" value="1"/>
</dbReference>
<organism evidence="3 4">
    <name type="scientific">Streptomyces virginiae</name>
    <name type="common">Streptomyces cinnamonensis</name>
    <dbReference type="NCBI Taxonomy" id="1961"/>
    <lineage>
        <taxon>Bacteria</taxon>
        <taxon>Bacillati</taxon>
        <taxon>Actinomycetota</taxon>
        <taxon>Actinomycetes</taxon>
        <taxon>Kitasatosporales</taxon>
        <taxon>Streptomycetaceae</taxon>
        <taxon>Streptomyces</taxon>
    </lineage>
</organism>
<dbReference type="Proteomes" id="UP001432039">
    <property type="component" value="Chromosome"/>
</dbReference>